<dbReference type="PROSITE" id="PS51257">
    <property type="entry name" value="PROKAR_LIPOPROTEIN"/>
    <property type="match status" value="1"/>
</dbReference>
<protein>
    <recommendedName>
        <fullName evidence="4">Lipoprotein</fullName>
    </recommendedName>
</protein>
<reference evidence="3" key="1">
    <citation type="journal article" date="2019" name="Int. J. Syst. Evol. Microbiol.">
        <title>The Global Catalogue of Microorganisms (GCM) 10K type strain sequencing project: providing services to taxonomists for standard genome sequencing and annotation.</title>
        <authorList>
            <consortium name="The Broad Institute Genomics Platform"/>
            <consortium name="The Broad Institute Genome Sequencing Center for Infectious Disease"/>
            <person name="Wu L."/>
            <person name="Ma J."/>
        </authorList>
    </citation>
    <scope>NUCLEOTIDE SEQUENCE [LARGE SCALE GENOMIC DNA]</scope>
    <source>
        <strain evidence="3">CGMCC 1.6784</strain>
    </source>
</reference>
<evidence type="ECO:0000313" key="2">
    <source>
        <dbReference type="EMBL" id="GGN43377.1"/>
    </source>
</evidence>
<dbReference type="NCBIfam" id="NF047637">
    <property type="entry name" value="lipo_CC0125"/>
    <property type="match status" value="1"/>
</dbReference>
<accession>A0ABQ2JDZ0</accession>
<name>A0ABQ2JDZ0_9SPHN</name>
<evidence type="ECO:0008006" key="4">
    <source>
        <dbReference type="Google" id="ProtNLM"/>
    </source>
</evidence>
<keyword evidence="3" id="KW-1185">Reference proteome</keyword>
<dbReference type="Proteomes" id="UP000605099">
    <property type="component" value="Unassembled WGS sequence"/>
</dbReference>
<comment type="caution">
    <text evidence="2">The sequence shown here is derived from an EMBL/GenBank/DDBJ whole genome shotgun (WGS) entry which is preliminary data.</text>
</comment>
<feature type="chain" id="PRO_5045394167" description="Lipoprotein" evidence="1">
    <location>
        <begin position="22"/>
        <end position="197"/>
    </location>
</feature>
<dbReference type="EMBL" id="BMLK01000003">
    <property type="protein sequence ID" value="GGN43377.1"/>
    <property type="molecule type" value="Genomic_DNA"/>
</dbReference>
<keyword evidence="1" id="KW-0732">Signal</keyword>
<proteinExistence type="predicted"/>
<feature type="signal peptide" evidence="1">
    <location>
        <begin position="1"/>
        <end position="21"/>
    </location>
</feature>
<evidence type="ECO:0000313" key="3">
    <source>
        <dbReference type="Proteomes" id="UP000605099"/>
    </source>
</evidence>
<sequence>MQNGKRTFLAAGMMALSLAIAGCSTTGSTPYQPVSTSNRAAGGFSDERLATGDYRVTFSGNRLTSRETVESYLLYRSAELTVEQGYDWFVIVDREVEHQVDRDTYPDPRYDPWFASDYAYWRPYWRYYAPGTGWNSWYPYYGDPFWASRAQTRTIERFEATAEIRMGRGAMPAENVRAFDARDVIARIGPQVQRPED</sequence>
<gene>
    <name evidence="2" type="ORF">GCM10011349_07420</name>
</gene>
<organism evidence="2 3">
    <name type="scientific">Novosphingobium indicum</name>
    <dbReference type="NCBI Taxonomy" id="462949"/>
    <lineage>
        <taxon>Bacteria</taxon>
        <taxon>Pseudomonadati</taxon>
        <taxon>Pseudomonadota</taxon>
        <taxon>Alphaproteobacteria</taxon>
        <taxon>Sphingomonadales</taxon>
        <taxon>Sphingomonadaceae</taxon>
        <taxon>Novosphingobium</taxon>
    </lineage>
</organism>
<dbReference type="RefSeq" id="WP_188818344.1">
    <property type="nucleotide sequence ID" value="NZ_BMLK01000003.1"/>
</dbReference>
<evidence type="ECO:0000256" key="1">
    <source>
        <dbReference type="SAM" id="SignalP"/>
    </source>
</evidence>